<evidence type="ECO:0000313" key="1">
    <source>
        <dbReference type="EMBL" id="CAK8162817.1"/>
    </source>
</evidence>
<dbReference type="EMBL" id="CAWVOK010000015">
    <property type="protein sequence ID" value="CAK8162817.1"/>
    <property type="molecule type" value="Genomic_DNA"/>
</dbReference>
<proteinExistence type="predicted"/>
<gene>
    <name evidence="1" type="ORF">CAXC1_230001</name>
</gene>
<comment type="caution">
    <text evidence="1">The sequence shown here is derived from an EMBL/GenBank/DDBJ whole genome shotgun (WGS) entry which is preliminary data.</text>
</comment>
<evidence type="ECO:0000313" key="2">
    <source>
        <dbReference type="Proteomes" id="UP001314181"/>
    </source>
</evidence>
<keyword evidence="2" id="KW-1185">Reference proteome</keyword>
<organism evidence="1 2">
    <name type="scientific">Candidatus Xenohaliotis californiensis</name>
    <dbReference type="NCBI Taxonomy" id="84677"/>
    <lineage>
        <taxon>Bacteria</taxon>
        <taxon>Pseudomonadati</taxon>
        <taxon>Pseudomonadota</taxon>
        <taxon>Alphaproteobacteria</taxon>
        <taxon>Rickettsiales</taxon>
        <taxon>Anaplasmataceae</taxon>
        <taxon>Candidatus Xenohaliotis</taxon>
    </lineage>
</organism>
<reference evidence="1 2" key="1">
    <citation type="submission" date="2024-01" db="EMBL/GenBank/DDBJ databases">
        <authorList>
            <person name="Kunselman E."/>
        </authorList>
    </citation>
    <scope>NUCLEOTIDE SEQUENCE [LARGE SCALE GENOMIC DNA]</scope>
    <source>
        <strain evidence="1">2 abalone samples</strain>
    </source>
</reference>
<sequence>MIALSGAMQISSYFSIDYLININDLIKFGLEGVYIYLIS</sequence>
<dbReference type="Proteomes" id="UP001314181">
    <property type="component" value="Unassembled WGS sequence"/>
</dbReference>
<protein>
    <submittedName>
        <fullName evidence="1">Uncharacterized protein</fullName>
    </submittedName>
</protein>
<accession>A0ABM9N7U9</accession>
<name>A0ABM9N7U9_9RICK</name>